<feature type="region of interest" description="Disordered" evidence="1">
    <location>
        <begin position="276"/>
        <end position="299"/>
    </location>
</feature>
<protein>
    <recommendedName>
        <fullName evidence="4">Splicing factor 3B subunit 1-like</fullName>
    </recommendedName>
</protein>
<sequence>MESSLISNTSQVYFDSVLEMDNEGMVEMFEALISSGLSGFLGCLSAIFKTALVEFFHNESVRDGVVVSTIQGKPVAISEELFARTFELPVEGLSDLHEVPQDLFLEARRAFSYDGKLAWYFDAVTHERFLMMTAIYGGVPVNWIKILFKVLKDMVTPGTKKSRGFVVQICIILKGAPDLELGESKEFPPLKNLTANTIGKYIAINNHIAVEDVEDEPVMEKKVEKKKVVSKKRPAPTVESPVVKRKRTSGRTTPVATDLKLVTVAQAAVPIQMISAMTPPAPKHKAPTKRLQLPAGSDDEIVEKEPYVVDVGEKQREK</sequence>
<reference evidence="2 3" key="1">
    <citation type="journal article" date="2015" name="Proc. Natl. Acad. Sci. U.S.A.">
        <title>The resurrection genome of Boea hygrometrica: A blueprint for survival of dehydration.</title>
        <authorList>
            <person name="Xiao L."/>
            <person name="Yang G."/>
            <person name="Zhang L."/>
            <person name="Yang X."/>
            <person name="Zhao S."/>
            <person name="Ji Z."/>
            <person name="Zhou Q."/>
            <person name="Hu M."/>
            <person name="Wang Y."/>
            <person name="Chen M."/>
            <person name="Xu Y."/>
            <person name="Jin H."/>
            <person name="Xiao X."/>
            <person name="Hu G."/>
            <person name="Bao F."/>
            <person name="Hu Y."/>
            <person name="Wan P."/>
            <person name="Li L."/>
            <person name="Deng X."/>
            <person name="Kuang T."/>
            <person name="Xiang C."/>
            <person name="Zhu J.K."/>
            <person name="Oliver M.J."/>
            <person name="He Y."/>
        </authorList>
    </citation>
    <scope>NUCLEOTIDE SEQUENCE [LARGE SCALE GENOMIC DNA]</scope>
    <source>
        <strain evidence="3">cv. XS01</strain>
    </source>
</reference>
<proteinExistence type="predicted"/>
<evidence type="ECO:0008006" key="4">
    <source>
        <dbReference type="Google" id="ProtNLM"/>
    </source>
</evidence>
<dbReference type="AlphaFoldDB" id="A0A2Z7B9Q2"/>
<organism evidence="2 3">
    <name type="scientific">Dorcoceras hygrometricum</name>
    <dbReference type="NCBI Taxonomy" id="472368"/>
    <lineage>
        <taxon>Eukaryota</taxon>
        <taxon>Viridiplantae</taxon>
        <taxon>Streptophyta</taxon>
        <taxon>Embryophyta</taxon>
        <taxon>Tracheophyta</taxon>
        <taxon>Spermatophyta</taxon>
        <taxon>Magnoliopsida</taxon>
        <taxon>eudicotyledons</taxon>
        <taxon>Gunneridae</taxon>
        <taxon>Pentapetalae</taxon>
        <taxon>asterids</taxon>
        <taxon>lamiids</taxon>
        <taxon>Lamiales</taxon>
        <taxon>Gesneriaceae</taxon>
        <taxon>Didymocarpoideae</taxon>
        <taxon>Trichosporeae</taxon>
        <taxon>Loxocarpinae</taxon>
        <taxon>Dorcoceras</taxon>
    </lineage>
</organism>
<name>A0A2Z7B9Q2_9LAMI</name>
<dbReference type="Proteomes" id="UP000250235">
    <property type="component" value="Unassembled WGS sequence"/>
</dbReference>
<evidence type="ECO:0000256" key="1">
    <source>
        <dbReference type="SAM" id="MobiDB-lite"/>
    </source>
</evidence>
<evidence type="ECO:0000313" key="3">
    <source>
        <dbReference type="Proteomes" id="UP000250235"/>
    </source>
</evidence>
<evidence type="ECO:0000313" key="2">
    <source>
        <dbReference type="EMBL" id="KZV30950.1"/>
    </source>
</evidence>
<feature type="region of interest" description="Disordered" evidence="1">
    <location>
        <begin position="225"/>
        <end position="251"/>
    </location>
</feature>
<dbReference type="EMBL" id="KV007770">
    <property type="protein sequence ID" value="KZV30950.1"/>
    <property type="molecule type" value="Genomic_DNA"/>
</dbReference>
<accession>A0A2Z7B9Q2</accession>
<gene>
    <name evidence="2" type="ORF">F511_20496</name>
</gene>
<keyword evidence="3" id="KW-1185">Reference proteome</keyword>